<dbReference type="Gene3D" id="2.60.120.200">
    <property type="match status" value="1"/>
</dbReference>
<evidence type="ECO:0000313" key="2">
    <source>
        <dbReference type="Proteomes" id="UP001501710"/>
    </source>
</evidence>
<proteinExistence type="predicted"/>
<sequence length="279" mass="30083">MKHEFGVEQPQRGAAWWMDEPTGDVAHAIGPGGSANPNADLVFSGGATFGEPGDLGAEWDDLAIRLNGSAQFAEVKPWTDAEGKTVTLVDTSQRFMFSTRVRLASVQGDHVAASQAASDGTVFELGWLNDRWTFRHRKADGTVLTSVTRDMAQAGDGQPWSAHWVSLMGGYNPSAQEIWLRTQAEGSVEVCDPEAPWLCSNVRVMAPEIKAATTTWTPVPGSGPLIVGATPAAAGRSAFWNGWVDESQLWSLARTDEAILNVIYSERAKPESATKTPRD</sequence>
<evidence type="ECO:0008006" key="3">
    <source>
        <dbReference type="Google" id="ProtNLM"/>
    </source>
</evidence>
<organism evidence="1 2">
    <name type="scientific">Actinomadura meridiana</name>
    <dbReference type="NCBI Taxonomy" id="559626"/>
    <lineage>
        <taxon>Bacteria</taxon>
        <taxon>Bacillati</taxon>
        <taxon>Actinomycetota</taxon>
        <taxon>Actinomycetes</taxon>
        <taxon>Streptosporangiales</taxon>
        <taxon>Thermomonosporaceae</taxon>
        <taxon>Actinomadura</taxon>
    </lineage>
</organism>
<dbReference type="SUPFAM" id="SSF49899">
    <property type="entry name" value="Concanavalin A-like lectins/glucanases"/>
    <property type="match status" value="1"/>
</dbReference>
<dbReference type="EMBL" id="BAABAS010000016">
    <property type="protein sequence ID" value="GAA4237183.1"/>
    <property type="molecule type" value="Genomic_DNA"/>
</dbReference>
<dbReference type="InterPro" id="IPR013320">
    <property type="entry name" value="ConA-like_dom_sf"/>
</dbReference>
<reference evidence="2" key="1">
    <citation type="journal article" date="2019" name="Int. J. Syst. Evol. Microbiol.">
        <title>The Global Catalogue of Microorganisms (GCM) 10K type strain sequencing project: providing services to taxonomists for standard genome sequencing and annotation.</title>
        <authorList>
            <consortium name="The Broad Institute Genomics Platform"/>
            <consortium name="The Broad Institute Genome Sequencing Center for Infectious Disease"/>
            <person name="Wu L."/>
            <person name="Ma J."/>
        </authorList>
    </citation>
    <scope>NUCLEOTIDE SEQUENCE [LARGE SCALE GENOMIC DNA]</scope>
    <source>
        <strain evidence="2">JCM 17440</strain>
    </source>
</reference>
<gene>
    <name evidence="1" type="ORF">GCM10022254_48650</name>
</gene>
<keyword evidence="2" id="KW-1185">Reference proteome</keyword>
<accession>A0ABP8CCB3</accession>
<comment type="caution">
    <text evidence="1">The sequence shown here is derived from an EMBL/GenBank/DDBJ whole genome shotgun (WGS) entry which is preliminary data.</text>
</comment>
<name>A0ABP8CCB3_9ACTN</name>
<protein>
    <recommendedName>
        <fullName evidence="3">LamG domain-containing protein</fullName>
    </recommendedName>
</protein>
<evidence type="ECO:0000313" key="1">
    <source>
        <dbReference type="EMBL" id="GAA4237183.1"/>
    </source>
</evidence>
<dbReference type="Proteomes" id="UP001501710">
    <property type="component" value="Unassembled WGS sequence"/>
</dbReference>